<dbReference type="GeneID" id="83882675"/>
<keyword evidence="6 7" id="KW-0472">Membrane</keyword>
<evidence type="ECO:0000256" key="2">
    <source>
        <dbReference type="ARBA" id="ARBA00009772"/>
    </source>
</evidence>
<comment type="subcellular location">
    <subcellularLocation>
        <location evidence="1">Cell membrane</location>
        <topology evidence="1">Multi-pass membrane protein</topology>
    </subcellularLocation>
</comment>
<accession>A0A0N7MAJ7</accession>
<dbReference type="Pfam" id="PF01311">
    <property type="entry name" value="Bac_export_1"/>
    <property type="match status" value="1"/>
</dbReference>
<keyword evidence="8" id="KW-0969">Cilium</keyword>
<feature type="transmembrane region" description="Helical" evidence="7">
    <location>
        <begin position="145"/>
        <end position="163"/>
    </location>
</feature>
<dbReference type="EMBL" id="CYTW01000006">
    <property type="protein sequence ID" value="CUK12665.1"/>
    <property type="molecule type" value="Genomic_DNA"/>
</dbReference>
<proteinExistence type="inferred from homology"/>
<evidence type="ECO:0000256" key="4">
    <source>
        <dbReference type="ARBA" id="ARBA00022692"/>
    </source>
</evidence>
<name>A0A0N7MAJ7_9RHOB</name>
<keyword evidence="8" id="KW-0282">Flagellum</keyword>
<protein>
    <submittedName>
        <fullName evidence="8">Flagellar biosynthesis protein FliR</fullName>
    </submittedName>
</protein>
<dbReference type="PRINTS" id="PR00953">
    <property type="entry name" value="TYPE3IMRPROT"/>
</dbReference>
<evidence type="ECO:0000256" key="6">
    <source>
        <dbReference type="ARBA" id="ARBA00023136"/>
    </source>
</evidence>
<keyword evidence="5 7" id="KW-1133">Transmembrane helix</keyword>
<feature type="transmembrane region" description="Helical" evidence="7">
    <location>
        <begin position="12"/>
        <end position="30"/>
    </location>
</feature>
<dbReference type="GO" id="GO:0006605">
    <property type="term" value="P:protein targeting"/>
    <property type="evidence" value="ECO:0007669"/>
    <property type="project" value="InterPro"/>
</dbReference>
<evidence type="ECO:0000313" key="9">
    <source>
        <dbReference type="Proteomes" id="UP000051870"/>
    </source>
</evidence>
<evidence type="ECO:0000313" key="8">
    <source>
        <dbReference type="EMBL" id="CUK12665.1"/>
    </source>
</evidence>
<dbReference type="PANTHER" id="PTHR30065">
    <property type="entry name" value="FLAGELLAR BIOSYNTHETIC PROTEIN FLIR"/>
    <property type="match status" value="1"/>
</dbReference>
<feature type="transmembrane region" description="Helical" evidence="7">
    <location>
        <begin position="42"/>
        <end position="59"/>
    </location>
</feature>
<reference evidence="9" key="1">
    <citation type="submission" date="2015-09" db="EMBL/GenBank/DDBJ databases">
        <authorList>
            <person name="Rodrigo-Torres Lidia"/>
            <person name="Arahal R.David."/>
        </authorList>
    </citation>
    <scope>NUCLEOTIDE SEQUENCE [LARGE SCALE GENOMIC DNA]</scope>
    <source>
        <strain evidence="9">CECT 7735</strain>
    </source>
</reference>
<feature type="transmembrane region" description="Helical" evidence="7">
    <location>
        <begin position="210"/>
        <end position="240"/>
    </location>
</feature>
<comment type="similarity">
    <text evidence="2">Belongs to the FliR/MopE/SpaR family.</text>
</comment>
<dbReference type="GO" id="GO:0005886">
    <property type="term" value="C:plasma membrane"/>
    <property type="evidence" value="ECO:0007669"/>
    <property type="project" value="UniProtKB-SubCell"/>
</dbReference>
<evidence type="ECO:0000256" key="7">
    <source>
        <dbReference type="SAM" id="Phobius"/>
    </source>
</evidence>
<sequence length="255" mass="27219">MTLTFADWVESQFWLGFFVFLRVGGVVGLAPGFGKQFLPARIRLVIAVLLTVLVVPLTPEITLDTLGVSQLFSIFFIEMAIGLLLGIGVRAFVFTLHIAGSIAAQATSLAQLAGSNVTEPAPAVGQVLVISGLALAMIMRLPEHLVVYLVKSYAIFPFGALPLTEGVVPWGIRGLASAFSLGFQLAAPFVAISLLYNLTLGVINRAMPQLMVVFIGAPAITASSLILLALLASVMTMVWWQAFEAYLMAPFPVQP</sequence>
<dbReference type="InterPro" id="IPR002010">
    <property type="entry name" value="T3SS_IM_R"/>
</dbReference>
<dbReference type="Proteomes" id="UP000051870">
    <property type="component" value="Unassembled WGS sequence"/>
</dbReference>
<evidence type="ECO:0000256" key="1">
    <source>
        <dbReference type="ARBA" id="ARBA00004651"/>
    </source>
</evidence>
<keyword evidence="8" id="KW-0966">Cell projection</keyword>
<evidence type="ECO:0000256" key="5">
    <source>
        <dbReference type="ARBA" id="ARBA00022989"/>
    </source>
</evidence>
<keyword evidence="3" id="KW-1003">Cell membrane</keyword>
<dbReference type="AlphaFoldDB" id="A0A0N7MAJ7"/>
<gene>
    <name evidence="8" type="ORF">PH7735_03702</name>
</gene>
<keyword evidence="4 7" id="KW-0812">Transmembrane</keyword>
<feature type="transmembrane region" description="Helical" evidence="7">
    <location>
        <begin position="175"/>
        <end position="198"/>
    </location>
</feature>
<organism evidence="8 9">
    <name type="scientific">Shimia thalassica</name>
    <dbReference type="NCBI Taxonomy" id="1715693"/>
    <lineage>
        <taxon>Bacteria</taxon>
        <taxon>Pseudomonadati</taxon>
        <taxon>Pseudomonadota</taxon>
        <taxon>Alphaproteobacteria</taxon>
        <taxon>Rhodobacterales</taxon>
        <taxon>Roseobacteraceae</taxon>
    </lineage>
</organism>
<dbReference type="PANTHER" id="PTHR30065:SF8">
    <property type="entry name" value="FLAGELLAR BIOSYNTHETIC PROTEIN FLIR"/>
    <property type="match status" value="1"/>
</dbReference>
<dbReference type="RefSeq" id="WP_058312873.1">
    <property type="nucleotide sequence ID" value="NZ_CYTW01000006.1"/>
</dbReference>
<evidence type="ECO:0000256" key="3">
    <source>
        <dbReference type="ARBA" id="ARBA00022475"/>
    </source>
</evidence>
<keyword evidence="9" id="KW-1185">Reference proteome</keyword>
<dbReference type="STRING" id="1715693.PH7735_03702"/>
<feature type="transmembrane region" description="Helical" evidence="7">
    <location>
        <begin position="65"/>
        <end position="85"/>
    </location>
</feature>